<reference evidence="2 3" key="1">
    <citation type="submission" date="2019-06" db="EMBL/GenBank/DDBJ databases">
        <title>Genomic Encyclopedia of Type Strains, Phase IV (KMG-V): Genome sequencing to study the core and pangenomes of soil and plant-associated prokaryotes.</title>
        <authorList>
            <person name="Whitman W."/>
        </authorList>
    </citation>
    <scope>NUCLEOTIDE SEQUENCE [LARGE SCALE GENOMIC DNA]</scope>
    <source>
        <strain evidence="2 3">BR 510</strain>
    </source>
</reference>
<dbReference type="EMBL" id="VITK01000004">
    <property type="protein sequence ID" value="TWA99861.1"/>
    <property type="molecule type" value="Genomic_DNA"/>
</dbReference>
<dbReference type="Proteomes" id="UP000319949">
    <property type="component" value="Unassembled WGS sequence"/>
</dbReference>
<evidence type="ECO:0000256" key="1">
    <source>
        <dbReference type="SAM" id="MobiDB-lite"/>
    </source>
</evidence>
<keyword evidence="3" id="KW-1185">Reference proteome</keyword>
<feature type="region of interest" description="Disordered" evidence="1">
    <location>
        <begin position="1"/>
        <end position="22"/>
    </location>
</feature>
<comment type="caution">
    <text evidence="2">The sequence shown here is derived from an EMBL/GenBank/DDBJ whole genome shotgun (WGS) entry which is preliminary data.</text>
</comment>
<accession>A0A560DRX2</accession>
<protein>
    <submittedName>
        <fullName evidence="2">Uncharacterized protein</fullName>
    </submittedName>
</protein>
<organism evidence="2 3">
    <name type="scientific">Bradyrhizobium stylosanthis</name>
    <dbReference type="NCBI Taxonomy" id="1803665"/>
    <lineage>
        <taxon>Bacteria</taxon>
        <taxon>Pseudomonadati</taxon>
        <taxon>Pseudomonadota</taxon>
        <taxon>Alphaproteobacteria</taxon>
        <taxon>Hyphomicrobiales</taxon>
        <taxon>Nitrobacteraceae</taxon>
        <taxon>Bradyrhizobium</taxon>
    </lineage>
</organism>
<evidence type="ECO:0000313" key="3">
    <source>
        <dbReference type="Proteomes" id="UP000319949"/>
    </source>
</evidence>
<name>A0A560DRX2_9BRAD</name>
<proteinExistence type="predicted"/>
<sequence length="49" mass="5341">MHGGARRSGAPRGNRNAQTHGLFTRAAKAEAGQDQLLLDEAERLLQELK</sequence>
<gene>
    <name evidence="2" type="ORF">FBZ96_104838</name>
</gene>
<dbReference type="STRING" id="1803665.GCA_001641335_06035"/>
<dbReference type="AlphaFoldDB" id="A0A560DRX2"/>
<evidence type="ECO:0000313" key="2">
    <source>
        <dbReference type="EMBL" id="TWA99861.1"/>
    </source>
</evidence>